<feature type="transmembrane region" description="Helical" evidence="1">
    <location>
        <begin position="47"/>
        <end position="74"/>
    </location>
</feature>
<evidence type="ECO:0000313" key="2">
    <source>
        <dbReference type="EMBL" id="MUH35377.1"/>
    </source>
</evidence>
<name>A0A7X2ZS37_9FLAO</name>
<gene>
    <name evidence="2" type="ORF">D9O36_05960</name>
</gene>
<keyword evidence="3" id="KW-1185">Reference proteome</keyword>
<protein>
    <submittedName>
        <fullName evidence="2">Uncharacterized protein</fullName>
    </submittedName>
</protein>
<dbReference type="AlphaFoldDB" id="A0A7X2ZS37"/>
<dbReference type="RefSeq" id="WP_155599219.1">
    <property type="nucleotide sequence ID" value="NZ_RCNR01000008.1"/>
</dbReference>
<keyword evidence="1" id="KW-0812">Transmembrane</keyword>
<dbReference type="EMBL" id="RCNR01000008">
    <property type="protein sequence ID" value="MUH35377.1"/>
    <property type="molecule type" value="Genomic_DNA"/>
</dbReference>
<comment type="caution">
    <text evidence="2">The sequence shown here is derived from an EMBL/GenBank/DDBJ whole genome shotgun (WGS) entry which is preliminary data.</text>
</comment>
<evidence type="ECO:0000256" key="1">
    <source>
        <dbReference type="SAM" id="Phobius"/>
    </source>
</evidence>
<keyword evidence="1" id="KW-1133">Transmembrane helix</keyword>
<evidence type="ECO:0000313" key="3">
    <source>
        <dbReference type="Proteomes" id="UP000540519"/>
    </source>
</evidence>
<sequence length="207" mass="23698">MKLIDYFKLNKETIKFCLKLCGIIFTLIAAIISIAVTIKTGTKENPIYVFLIAVLFGNSLGLLIAFLGFVAGYLKAKSIFDFHDGIPKDLVKDLGIKIRPVKNDFRYNFMDFELVGVNRNSPLILRLSPSKKEVWITVPILFSHIENDTVKINQFNSKYKIRDIQINGLGIFTSTNLNKWKRLSEVKIMEKIAELYKIAEDENITIF</sequence>
<proteinExistence type="predicted"/>
<reference evidence="2 3" key="1">
    <citation type="journal article" date="2019" name="Mar. Drugs">
        <title>Comparative Genomics and CAZyme Genome Repertoires of Marine Zobellia amurskyensis KMM 3526(T) and Zobellia laminariae KMM 3676(T).</title>
        <authorList>
            <person name="Chernysheva N."/>
            <person name="Bystritskaya E."/>
            <person name="Stenkova A."/>
            <person name="Golovkin I."/>
            <person name="Nedashkovskaya O."/>
            <person name="Isaeva M."/>
        </authorList>
    </citation>
    <scope>NUCLEOTIDE SEQUENCE [LARGE SCALE GENOMIC DNA]</scope>
    <source>
        <strain evidence="2 3">KMM 3526</strain>
    </source>
</reference>
<accession>A0A7X2ZS37</accession>
<feature type="transmembrane region" description="Helical" evidence="1">
    <location>
        <begin position="20"/>
        <end position="41"/>
    </location>
</feature>
<dbReference type="Proteomes" id="UP000540519">
    <property type="component" value="Unassembled WGS sequence"/>
</dbReference>
<organism evidence="2 3">
    <name type="scientific">Zobellia amurskyensis</name>
    <dbReference type="NCBI Taxonomy" id="248905"/>
    <lineage>
        <taxon>Bacteria</taxon>
        <taxon>Pseudomonadati</taxon>
        <taxon>Bacteroidota</taxon>
        <taxon>Flavobacteriia</taxon>
        <taxon>Flavobacteriales</taxon>
        <taxon>Flavobacteriaceae</taxon>
        <taxon>Zobellia</taxon>
    </lineage>
</organism>
<keyword evidence="1" id="KW-0472">Membrane</keyword>